<dbReference type="CDD" id="cd01085">
    <property type="entry name" value="APP"/>
    <property type="match status" value="1"/>
</dbReference>
<dbReference type="InterPro" id="IPR000994">
    <property type="entry name" value="Pept_M24"/>
</dbReference>
<dbReference type="InterPro" id="IPR036005">
    <property type="entry name" value="Creatinase/aminopeptidase-like"/>
</dbReference>
<feature type="domain" description="Peptidase M24" evidence="4">
    <location>
        <begin position="306"/>
        <end position="515"/>
    </location>
</feature>
<dbReference type="InterPro" id="IPR050422">
    <property type="entry name" value="X-Pro_aminopeptidase_P"/>
</dbReference>
<dbReference type="SUPFAM" id="SSF53092">
    <property type="entry name" value="Creatinase/prolidase N-terminal domain"/>
    <property type="match status" value="1"/>
</dbReference>
<organism evidence="7 8">
    <name type="scientific">Micavibrio aeruginosavorus</name>
    <dbReference type="NCBI Taxonomy" id="349221"/>
    <lineage>
        <taxon>Bacteria</taxon>
        <taxon>Pseudomonadati</taxon>
        <taxon>Bdellovibrionota</taxon>
        <taxon>Bdellovibrionia</taxon>
        <taxon>Bdellovibrionales</taxon>
        <taxon>Pseudobdellovibrionaceae</taxon>
        <taxon>Micavibrio</taxon>
    </lineage>
</organism>
<dbReference type="Pfam" id="PF01321">
    <property type="entry name" value="Creatinase_N"/>
    <property type="match status" value="1"/>
</dbReference>
<comment type="caution">
    <text evidence="7">The sequence shown here is derived from an EMBL/GenBank/DDBJ whole genome shotgun (WGS) entry which is preliminary data.</text>
</comment>
<feature type="domain" description="Peptidase M24 C-terminal" evidence="6">
    <location>
        <begin position="528"/>
        <end position="586"/>
    </location>
</feature>
<evidence type="ECO:0000256" key="3">
    <source>
        <dbReference type="ARBA" id="ARBA00022801"/>
    </source>
</evidence>
<evidence type="ECO:0000259" key="5">
    <source>
        <dbReference type="Pfam" id="PF01321"/>
    </source>
</evidence>
<dbReference type="FunFam" id="3.90.230.10:FF:000009">
    <property type="entry name" value="xaa-Pro aminopeptidase 2"/>
    <property type="match status" value="1"/>
</dbReference>
<protein>
    <recommendedName>
        <fullName evidence="9">X-Pro aminopeptidase</fullName>
    </recommendedName>
</protein>
<keyword evidence="3" id="KW-0378">Hydrolase</keyword>
<dbReference type="Gene3D" id="3.40.350.10">
    <property type="entry name" value="Creatinase/prolidase N-terminal domain"/>
    <property type="match status" value="2"/>
</dbReference>
<feature type="domain" description="Creatinase N-terminal" evidence="5">
    <location>
        <begin position="10"/>
        <end position="127"/>
    </location>
</feature>
<evidence type="ECO:0000259" key="6">
    <source>
        <dbReference type="Pfam" id="PF16188"/>
    </source>
</evidence>
<dbReference type="InterPro" id="IPR029149">
    <property type="entry name" value="Creatin/AminoP/Spt16_N"/>
</dbReference>
<dbReference type="Pfam" id="PF16189">
    <property type="entry name" value="Creatinase_N_2"/>
    <property type="match status" value="1"/>
</dbReference>
<evidence type="ECO:0000256" key="1">
    <source>
        <dbReference type="ARBA" id="ARBA00008766"/>
    </source>
</evidence>
<comment type="similarity">
    <text evidence="1">Belongs to the peptidase M24B family.</text>
</comment>
<proteinExistence type="inferred from homology"/>
<evidence type="ECO:0000313" key="7">
    <source>
        <dbReference type="EMBL" id="PZQ47363.1"/>
    </source>
</evidence>
<dbReference type="InterPro" id="IPR032416">
    <property type="entry name" value="Peptidase_M24_C"/>
</dbReference>
<accession>A0A2W5PY10</accession>
<name>A0A2W5PY10_9BACT</name>
<dbReference type="PANTHER" id="PTHR43763:SF6">
    <property type="entry name" value="XAA-PRO AMINOPEPTIDASE 1"/>
    <property type="match status" value="1"/>
</dbReference>
<dbReference type="EMBL" id="QFQB01000014">
    <property type="protein sequence ID" value="PZQ47363.1"/>
    <property type="molecule type" value="Genomic_DNA"/>
</dbReference>
<dbReference type="Pfam" id="PF00557">
    <property type="entry name" value="Peptidase_M24"/>
    <property type="match status" value="1"/>
</dbReference>
<dbReference type="SUPFAM" id="SSF55920">
    <property type="entry name" value="Creatinase/aminopeptidase"/>
    <property type="match status" value="1"/>
</dbReference>
<dbReference type="GO" id="GO:0046872">
    <property type="term" value="F:metal ion binding"/>
    <property type="evidence" value="ECO:0007669"/>
    <property type="project" value="UniProtKB-KW"/>
</dbReference>
<dbReference type="Proteomes" id="UP000249417">
    <property type="component" value="Unassembled WGS sequence"/>
</dbReference>
<dbReference type="Pfam" id="PF16188">
    <property type="entry name" value="Peptidase_M24_C"/>
    <property type="match status" value="1"/>
</dbReference>
<reference evidence="7 8" key="1">
    <citation type="submission" date="2017-08" db="EMBL/GenBank/DDBJ databases">
        <title>Infants hospitalized years apart are colonized by the same room-sourced microbial strains.</title>
        <authorList>
            <person name="Brooks B."/>
            <person name="Olm M.R."/>
            <person name="Firek B.A."/>
            <person name="Baker R."/>
            <person name="Thomas B.C."/>
            <person name="Morowitz M.J."/>
            <person name="Banfield J.F."/>
        </authorList>
    </citation>
    <scope>NUCLEOTIDE SEQUENCE [LARGE SCALE GENOMIC DNA]</scope>
    <source>
        <strain evidence="7">S2_005_002_R2_29</strain>
    </source>
</reference>
<sequence length="590" mass="64581">MTASSLQQKLDDLRAALKKEGVDGFIIPRADEYQGEYVPASADRLRWISGFTGSAGVAVVLTDKAAVLSDGRYTIQLKQQIDASLFETDDSTKVSAGDWISKIAKKGAVIGYDPKLHTPREIKSFEDKGLTMKALPANPLDAVWKDRPSAPSAKVEAFPLSSAGVSAQDKLDQVAGALKDKKAQAAIIALPDSIAWLLNIRSSDIPHIPVALSYAIAHENGTLDWYIDANRVGAEVQKSFGNRVSIKAPKDLEADFAKLMDKAVLVDERRTSQWFLTELRKHGAKIIDAKDPTIILKARKNPAEQEAMRNAHVRDGAAVTKFLKWLSENKETITELDIEAKLEEFRKAAPEYRDSSFDTIAGFGSNGAIVHYRATKETAKMLEQGSLLLLDSGAQYADGTTDITRTMAIGTPSKEMKERFTLVLKAHIAVARARFPVGTTGAQIDALARAPLWERNLDYAHGTGHGVGCYLSVHEEATSLSPRGAEAMEAGMIVSNEPGYYKEGAYGIRLENLILAYEDGVCADTGKKMLAFETLTFVPFDLSCVDFGLLNESEKKWLSDYHKAVFEKLSPYLDAPTKDWLLKTTAAQHA</sequence>
<evidence type="ECO:0000256" key="2">
    <source>
        <dbReference type="ARBA" id="ARBA00022723"/>
    </source>
</evidence>
<dbReference type="AlphaFoldDB" id="A0A2W5PY10"/>
<dbReference type="InterPro" id="IPR000587">
    <property type="entry name" value="Creatinase_N"/>
</dbReference>
<evidence type="ECO:0008006" key="9">
    <source>
        <dbReference type="Google" id="ProtNLM"/>
    </source>
</evidence>
<evidence type="ECO:0000259" key="4">
    <source>
        <dbReference type="Pfam" id="PF00557"/>
    </source>
</evidence>
<keyword evidence="2" id="KW-0479">Metal-binding</keyword>
<dbReference type="InterPro" id="IPR033740">
    <property type="entry name" value="Pept_M24B"/>
</dbReference>
<dbReference type="PANTHER" id="PTHR43763">
    <property type="entry name" value="XAA-PRO AMINOPEPTIDASE 1"/>
    <property type="match status" value="1"/>
</dbReference>
<dbReference type="GO" id="GO:0070006">
    <property type="term" value="F:metalloaminopeptidase activity"/>
    <property type="evidence" value="ECO:0007669"/>
    <property type="project" value="InterPro"/>
</dbReference>
<evidence type="ECO:0000313" key="8">
    <source>
        <dbReference type="Proteomes" id="UP000249417"/>
    </source>
</evidence>
<dbReference type="GO" id="GO:0005737">
    <property type="term" value="C:cytoplasm"/>
    <property type="evidence" value="ECO:0007669"/>
    <property type="project" value="UniProtKB-ARBA"/>
</dbReference>
<gene>
    <name evidence="7" type="ORF">DI551_03460</name>
</gene>
<dbReference type="Gene3D" id="3.90.230.10">
    <property type="entry name" value="Creatinase/methionine aminopeptidase superfamily"/>
    <property type="match status" value="1"/>
</dbReference>